<dbReference type="RefSeq" id="XP_018189695.1">
    <property type="nucleotide sequence ID" value="XM_018330466.1"/>
</dbReference>
<evidence type="ECO:0000256" key="5">
    <source>
        <dbReference type="ARBA" id="ARBA00023136"/>
    </source>
</evidence>
<feature type="transmembrane region" description="Helical" evidence="7">
    <location>
        <begin position="331"/>
        <end position="354"/>
    </location>
</feature>
<feature type="compositionally biased region" description="Basic and acidic residues" evidence="6">
    <location>
        <begin position="592"/>
        <end position="612"/>
    </location>
</feature>
<dbReference type="InterPro" id="IPR011701">
    <property type="entry name" value="MFS"/>
</dbReference>
<feature type="transmembrane region" description="Helical" evidence="7">
    <location>
        <begin position="60"/>
        <end position="79"/>
    </location>
</feature>
<feature type="transmembrane region" description="Helical" evidence="7">
    <location>
        <begin position="149"/>
        <end position="172"/>
    </location>
</feature>
<dbReference type="Gene3D" id="1.20.1250.20">
    <property type="entry name" value="MFS general substrate transporter like domains"/>
    <property type="match status" value="2"/>
</dbReference>
<dbReference type="PANTHER" id="PTHR43791:SF21">
    <property type="entry name" value="MAJOR FACILITATOR SUPERFAMILY (MFS) PROFILE DOMAIN-CONTAINING PROTEIN"/>
    <property type="match status" value="1"/>
</dbReference>
<evidence type="ECO:0000256" key="3">
    <source>
        <dbReference type="ARBA" id="ARBA00022692"/>
    </source>
</evidence>
<dbReference type="GeneID" id="28895603"/>
<organism evidence="8 9">
    <name type="scientific">Xylona heveae (strain CBS 132557 / TC161)</name>
    <dbReference type="NCBI Taxonomy" id="1328760"/>
    <lineage>
        <taxon>Eukaryota</taxon>
        <taxon>Fungi</taxon>
        <taxon>Dikarya</taxon>
        <taxon>Ascomycota</taxon>
        <taxon>Pezizomycotina</taxon>
        <taxon>Xylonomycetes</taxon>
        <taxon>Xylonales</taxon>
        <taxon>Xylonaceae</taxon>
        <taxon>Xylona</taxon>
    </lineage>
</organism>
<gene>
    <name evidence="8" type="ORF">L228DRAFT_228096</name>
</gene>
<comment type="subcellular location">
    <subcellularLocation>
        <location evidence="1">Membrane</location>
        <topology evidence="1">Multi-pass membrane protein</topology>
    </subcellularLocation>
</comment>
<evidence type="ECO:0000256" key="2">
    <source>
        <dbReference type="ARBA" id="ARBA00022448"/>
    </source>
</evidence>
<keyword evidence="3 7" id="KW-0812">Transmembrane</keyword>
<evidence type="ECO:0000313" key="9">
    <source>
        <dbReference type="Proteomes" id="UP000076632"/>
    </source>
</evidence>
<dbReference type="Proteomes" id="UP000076632">
    <property type="component" value="Unassembled WGS sequence"/>
</dbReference>
<dbReference type="InParanoid" id="A0A165HZJ0"/>
<dbReference type="EMBL" id="KV407456">
    <property type="protein sequence ID" value="KZF24140.1"/>
    <property type="molecule type" value="Genomic_DNA"/>
</dbReference>
<keyword evidence="2" id="KW-0813">Transport</keyword>
<proteinExistence type="predicted"/>
<evidence type="ECO:0000313" key="8">
    <source>
        <dbReference type="EMBL" id="KZF24140.1"/>
    </source>
</evidence>
<keyword evidence="4 7" id="KW-1133">Transmembrane helix</keyword>
<dbReference type="OrthoDB" id="2985014at2759"/>
<keyword evidence="5 7" id="KW-0472">Membrane</keyword>
<feature type="transmembrane region" description="Helical" evidence="7">
    <location>
        <begin position="366"/>
        <end position="388"/>
    </location>
</feature>
<reference evidence="8 9" key="1">
    <citation type="journal article" date="2016" name="Fungal Biol.">
        <title>The genome of Xylona heveae provides a window into fungal endophytism.</title>
        <authorList>
            <person name="Gazis R."/>
            <person name="Kuo A."/>
            <person name="Riley R."/>
            <person name="LaButti K."/>
            <person name="Lipzen A."/>
            <person name="Lin J."/>
            <person name="Amirebrahimi M."/>
            <person name="Hesse C.N."/>
            <person name="Spatafora J.W."/>
            <person name="Henrissat B."/>
            <person name="Hainaut M."/>
            <person name="Grigoriev I.V."/>
            <person name="Hibbett D.S."/>
        </authorList>
    </citation>
    <scope>NUCLEOTIDE SEQUENCE [LARGE SCALE GENOMIC DNA]</scope>
    <source>
        <strain evidence="8 9">TC161</strain>
    </source>
</reference>
<feature type="transmembrane region" description="Helical" evidence="7">
    <location>
        <begin position="426"/>
        <end position="447"/>
    </location>
</feature>
<feature type="transmembrane region" description="Helical" evidence="7">
    <location>
        <begin position="192"/>
        <end position="216"/>
    </location>
</feature>
<dbReference type="PANTHER" id="PTHR43791">
    <property type="entry name" value="PERMEASE-RELATED"/>
    <property type="match status" value="1"/>
</dbReference>
<evidence type="ECO:0000256" key="7">
    <source>
        <dbReference type="SAM" id="Phobius"/>
    </source>
</evidence>
<evidence type="ECO:0000256" key="1">
    <source>
        <dbReference type="ARBA" id="ARBA00004141"/>
    </source>
</evidence>
<feature type="transmembrane region" description="Helical" evidence="7">
    <location>
        <begin position="88"/>
        <end position="107"/>
    </location>
</feature>
<dbReference type="GO" id="GO:0016020">
    <property type="term" value="C:membrane"/>
    <property type="evidence" value="ECO:0007669"/>
    <property type="project" value="UniProtKB-SubCell"/>
</dbReference>
<protein>
    <submittedName>
        <fullName evidence="8">MFS general substrate transporter</fullName>
    </submittedName>
</protein>
<feature type="transmembrane region" description="Helical" evidence="7">
    <location>
        <begin position="490"/>
        <end position="511"/>
    </location>
</feature>
<feature type="transmembrane region" description="Helical" evidence="7">
    <location>
        <begin position="400"/>
        <end position="420"/>
    </location>
</feature>
<dbReference type="GO" id="GO:0022857">
    <property type="term" value="F:transmembrane transporter activity"/>
    <property type="evidence" value="ECO:0007669"/>
    <property type="project" value="InterPro"/>
</dbReference>
<dbReference type="AlphaFoldDB" id="A0A165HZJ0"/>
<feature type="transmembrane region" description="Helical" evidence="7">
    <location>
        <begin position="459"/>
        <end position="478"/>
    </location>
</feature>
<feature type="transmembrane region" description="Helical" evidence="7">
    <location>
        <begin position="113"/>
        <end position="137"/>
    </location>
</feature>
<dbReference type="Pfam" id="PF07690">
    <property type="entry name" value="MFS_1"/>
    <property type="match status" value="1"/>
</dbReference>
<keyword evidence="9" id="KW-1185">Reference proteome</keyword>
<dbReference type="SUPFAM" id="SSF103473">
    <property type="entry name" value="MFS general substrate transporter"/>
    <property type="match status" value="1"/>
</dbReference>
<dbReference type="STRING" id="1328760.A0A165HZJ0"/>
<dbReference type="OMA" id="FYTRYEF"/>
<sequence>MEFTDSRSLSRQTVKKLDLLLLPVLSLLFLLNSLDRSNVGNVETANFTRDVGLQPDDLNTAVAWFFAVFVFLQPLGAAAGRKFGMTRWVPGCMAFWGLCTVLHIFIARRWQLITLRIVIAALEAGFYPTVVSYLSLFYTRYEFARRLGFFYGQSAVAGALGGLLSFVVFRLYPSHLAGSTEASSSQETGKWTAWKILFVVEGLLTMAVAILSFFWLPPTPGRAWFLRQEERRWAEARLQTDRDVVVQYTVPAGSKVSVEGSDCRSEVIDDEEAMMRNSEELESETLLRESEDSVSDEQAIKRPYRAMSNGSVTASEKGLSRRDIFEAITDWKIWFILVINICSSVPVAAFSVFLPLVVKGFNVDAIHANLLSVPPFVVGALVLWLFTWWSDKSEQRIKPILCGLGINLLGLIATVLLPQSALRARYVALCVLLGGSYIASPLTVAWLAGNIEEPGKRAIMLGINGWGNLAGLFAALLFAPRFAPHYLLPFYVTLCLVLFSFAGYAIFWWLLLRENARRRRIVAQCSSEQVAKEWNHGTGIAQAGRRASVSRTLKLRYLLDFIIPGGGGGSGSGSSSGSSTIEHSAGLSRPHRQSDDVVDHRDTEGQAHSGIDWDVRRGDERLTFQYSL</sequence>
<feature type="region of interest" description="Disordered" evidence="6">
    <location>
        <begin position="568"/>
        <end position="612"/>
    </location>
</feature>
<dbReference type="InterPro" id="IPR036259">
    <property type="entry name" value="MFS_trans_sf"/>
</dbReference>
<name>A0A165HZJ0_XYLHT</name>
<accession>A0A165HZJ0</accession>
<evidence type="ECO:0000256" key="4">
    <source>
        <dbReference type="ARBA" id="ARBA00022989"/>
    </source>
</evidence>
<evidence type="ECO:0000256" key="6">
    <source>
        <dbReference type="SAM" id="MobiDB-lite"/>
    </source>
</evidence>